<feature type="region of interest" description="Disordered" evidence="10">
    <location>
        <begin position="368"/>
        <end position="451"/>
    </location>
</feature>
<feature type="domain" description="EF-hand" evidence="11">
    <location>
        <begin position="60"/>
        <end position="88"/>
    </location>
</feature>
<dbReference type="Pfam" id="PF13499">
    <property type="entry name" value="EF-hand_7"/>
    <property type="match status" value="2"/>
</dbReference>
<evidence type="ECO:0000256" key="1">
    <source>
        <dbReference type="ARBA" id="ARBA00022723"/>
    </source>
</evidence>
<evidence type="ECO:0000313" key="13">
    <source>
        <dbReference type="Proteomes" id="UP000398389"/>
    </source>
</evidence>
<name>A0A5E8C4N1_9ASCO</name>
<feature type="compositionally biased region" description="Acidic residues" evidence="10">
    <location>
        <begin position="374"/>
        <end position="389"/>
    </location>
</feature>
<protein>
    <recommendedName>
        <fullName evidence="7">Calcineurin subunit B</fullName>
    </recommendedName>
    <alternativeName>
        <fullName evidence="8">Calcineurin regulatory subunit</fullName>
    </alternativeName>
    <alternativeName>
        <fullName evidence="9">Protein phosphatase 2B regulatory subunit</fullName>
    </alternativeName>
</protein>
<dbReference type="InterPro" id="IPR002048">
    <property type="entry name" value="EF_hand_dom"/>
</dbReference>
<feature type="domain" description="EF-hand" evidence="11">
    <location>
        <begin position="90"/>
        <end position="125"/>
    </location>
</feature>
<evidence type="ECO:0000256" key="10">
    <source>
        <dbReference type="SAM" id="MobiDB-lite"/>
    </source>
</evidence>
<evidence type="ECO:0000256" key="2">
    <source>
        <dbReference type="ARBA" id="ARBA00022737"/>
    </source>
</evidence>
<feature type="domain" description="EF-hand" evidence="11">
    <location>
        <begin position="21"/>
        <end position="56"/>
    </location>
</feature>
<evidence type="ECO:0000256" key="9">
    <source>
        <dbReference type="ARBA" id="ARBA00032848"/>
    </source>
</evidence>
<dbReference type="InterPro" id="IPR011992">
    <property type="entry name" value="EF-hand-dom_pair"/>
</dbReference>
<feature type="compositionally biased region" description="Basic residues" evidence="10">
    <location>
        <begin position="436"/>
        <end position="451"/>
    </location>
</feature>
<dbReference type="PANTHER" id="PTHR45942">
    <property type="entry name" value="PROTEIN PHOSPATASE 3 REGULATORY SUBUNIT B ALPHA ISOFORM TYPE 1"/>
    <property type="match status" value="1"/>
</dbReference>
<dbReference type="AlphaFoldDB" id="A0A5E8C4N1"/>
<dbReference type="Proteomes" id="UP000398389">
    <property type="component" value="Unassembled WGS sequence"/>
</dbReference>
<dbReference type="InterPro" id="IPR019186">
    <property type="entry name" value="Nucleolar_protein_12"/>
</dbReference>
<reference evidence="12 13" key="1">
    <citation type="submission" date="2019-09" db="EMBL/GenBank/DDBJ databases">
        <authorList>
            <person name="Brejova B."/>
        </authorList>
    </citation>
    <scope>NUCLEOTIDE SEQUENCE [LARGE SCALE GENOMIC DNA]</scope>
</reference>
<dbReference type="GO" id="GO:0005509">
    <property type="term" value="F:calcium ion binding"/>
    <property type="evidence" value="ECO:0007669"/>
    <property type="project" value="InterPro"/>
</dbReference>
<feature type="domain" description="EF-hand" evidence="11">
    <location>
        <begin position="131"/>
        <end position="166"/>
    </location>
</feature>
<dbReference type="RefSeq" id="XP_031855413.1">
    <property type="nucleotide sequence ID" value="XM_031999522.1"/>
</dbReference>
<sequence length="451" mass="51689">MGAGSSSILDDIVEGTNFDREEADRLRKRFMKLDKDNSGTIDREEFLSIPAIATNPLASRLIEIFDEDGGGDVDFQEFISGLSAFSSKGQKEEKLRFAFKVYDIDRDGYISNGELFIVLKMMAGNNLKDAELQQIVDKTIMEADRDGDGKISFEEFKQMVSNTDISQNVYAKKKSAKNAGVEKIDYDSEARKEFLTGFHKRKVQRKEKAQEVAAKRARQARIEERKKLRDERKAKLAEDLKNYRLAYHNSGLPILGNTKKDEDEDEEDNQDKTEHGDDSDYSDWEGIGEKSEEKSVSGILKKRQIYEGDDSDDESATVVIEEMTEDNTISTKPGDNYVYPEMSKQVLQASIQKAKAAALQASIYGFPEPSIYRDEDDPLGLNDEDSDDDQTSKKKATIDVNKEFKNKRQPREDKRKKNKNTRYLTKSERLQNARREKNRNKEKRQRAKNRK</sequence>
<evidence type="ECO:0000256" key="7">
    <source>
        <dbReference type="ARBA" id="ARBA00023832"/>
    </source>
</evidence>
<comment type="function">
    <text evidence="4">Regulatory subunit of calcineurin, a calcium-dependent, calmodulin stimulated protein phosphatase. Confers calcium sensitivity.</text>
</comment>
<keyword evidence="1" id="KW-0479">Metal-binding</keyword>
<feature type="compositionally biased region" description="Basic and acidic residues" evidence="10">
    <location>
        <begin position="390"/>
        <end position="415"/>
    </location>
</feature>
<dbReference type="InterPro" id="IPR018247">
    <property type="entry name" value="EF_Hand_1_Ca_BS"/>
</dbReference>
<dbReference type="Gene3D" id="1.10.238.10">
    <property type="entry name" value="EF-hand"/>
    <property type="match status" value="1"/>
</dbReference>
<dbReference type="GeneID" id="43583622"/>
<evidence type="ECO:0000256" key="4">
    <source>
        <dbReference type="ARBA" id="ARBA00023754"/>
    </source>
</evidence>
<dbReference type="PROSITE" id="PS50222">
    <property type="entry name" value="EF_HAND_2"/>
    <property type="match status" value="4"/>
</dbReference>
<feature type="compositionally biased region" description="Basic and acidic residues" evidence="10">
    <location>
        <begin position="425"/>
        <end position="435"/>
    </location>
</feature>
<dbReference type="SUPFAM" id="SSF47473">
    <property type="entry name" value="EF-hand"/>
    <property type="match status" value="1"/>
</dbReference>
<dbReference type="FunFam" id="1.10.238.10:FF:000047">
    <property type="entry name" value="Calcineurin subunit B type 1"/>
    <property type="match status" value="1"/>
</dbReference>
<feature type="region of interest" description="Disordered" evidence="10">
    <location>
        <begin position="251"/>
        <end position="316"/>
    </location>
</feature>
<dbReference type="GO" id="GO:0050801">
    <property type="term" value="P:monoatomic ion homeostasis"/>
    <property type="evidence" value="ECO:0007669"/>
    <property type="project" value="UniProtKB-ARBA"/>
</dbReference>
<evidence type="ECO:0000313" key="12">
    <source>
        <dbReference type="EMBL" id="VVT56096.1"/>
    </source>
</evidence>
<organism evidence="12 13">
    <name type="scientific">Magnusiomyces paraingens</name>
    <dbReference type="NCBI Taxonomy" id="2606893"/>
    <lineage>
        <taxon>Eukaryota</taxon>
        <taxon>Fungi</taxon>
        <taxon>Dikarya</taxon>
        <taxon>Ascomycota</taxon>
        <taxon>Saccharomycotina</taxon>
        <taxon>Dipodascomycetes</taxon>
        <taxon>Dipodascales</taxon>
        <taxon>Dipodascaceae</taxon>
        <taxon>Magnusiomyces</taxon>
    </lineage>
</organism>
<evidence type="ECO:0000256" key="8">
    <source>
        <dbReference type="ARBA" id="ARBA00031295"/>
    </source>
</evidence>
<dbReference type="PROSITE" id="PS00018">
    <property type="entry name" value="EF_HAND_1"/>
    <property type="match status" value="4"/>
</dbReference>
<dbReference type="OrthoDB" id="191686at2759"/>
<comment type="subunit">
    <text evidence="6">Composed of a catalytic subunit (A) and a regulatory subunit (B).</text>
</comment>
<dbReference type="SMART" id="SM00054">
    <property type="entry name" value="EFh"/>
    <property type="match status" value="4"/>
</dbReference>
<accession>A0A5E8C4N1</accession>
<evidence type="ECO:0000256" key="3">
    <source>
        <dbReference type="ARBA" id="ARBA00022837"/>
    </source>
</evidence>
<evidence type="ECO:0000259" key="11">
    <source>
        <dbReference type="PROSITE" id="PS50222"/>
    </source>
</evidence>
<gene>
    <name evidence="12" type="ORF">SAPINGB_P004807</name>
</gene>
<keyword evidence="2" id="KW-0677">Repeat</keyword>
<dbReference type="Pfam" id="PF09805">
    <property type="entry name" value="Nop25"/>
    <property type="match status" value="1"/>
</dbReference>
<evidence type="ECO:0000256" key="5">
    <source>
        <dbReference type="ARBA" id="ARBA00023774"/>
    </source>
</evidence>
<comment type="similarity">
    <text evidence="5">Belongs to the calcineurin regulatory subunit family.</text>
</comment>
<dbReference type="CDD" id="cd00051">
    <property type="entry name" value="EFh"/>
    <property type="match status" value="1"/>
</dbReference>
<evidence type="ECO:0000256" key="6">
    <source>
        <dbReference type="ARBA" id="ARBA00023792"/>
    </source>
</evidence>
<proteinExistence type="inferred from homology"/>
<dbReference type="EMBL" id="CABVLU010000004">
    <property type="protein sequence ID" value="VVT56096.1"/>
    <property type="molecule type" value="Genomic_DNA"/>
</dbReference>
<keyword evidence="3" id="KW-0106">Calcium</keyword>
<keyword evidence="13" id="KW-1185">Reference proteome</keyword>